<protein>
    <submittedName>
        <fullName evidence="7">GAF domain-containing protein</fullName>
    </submittedName>
</protein>
<keyword evidence="2" id="KW-0418">Kinase</keyword>
<dbReference type="InterPro" id="IPR029016">
    <property type="entry name" value="GAF-like_dom_sf"/>
</dbReference>
<dbReference type="Gene3D" id="1.20.5.1930">
    <property type="match status" value="1"/>
</dbReference>
<evidence type="ECO:0000259" key="6">
    <source>
        <dbReference type="Pfam" id="PF13185"/>
    </source>
</evidence>
<dbReference type="PANTHER" id="PTHR24421">
    <property type="entry name" value="NITRATE/NITRITE SENSOR PROTEIN NARX-RELATED"/>
    <property type="match status" value="1"/>
</dbReference>
<evidence type="ECO:0000259" key="5">
    <source>
        <dbReference type="Pfam" id="PF07730"/>
    </source>
</evidence>
<dbReference type="Gene3D" id="3.30.450.40">
    <property type="match status" value="2"/>
</dbReference>
<dbReference type="Gene3D" id="3.30.565.10">
    <property type="entry name" value="Histidine kinase-like ATPase, C-terminal domain"/>
    <property type="match status" value="1"/>
</dbReference>
<dbReference type="InterPro" id="IPR003018">
    <property type="entry name" value="GAF"/>
</dbReference>
<proteinExistence type="predicted"/>
<dbReference type="RefSeq" id="WP_151458420.1">
    <property type="nucleotide sequence ID" value="NZ_WAAO01000001.1"/>
</dbReference>
<accession>A0ABQ6V8J4</accession>
<dbReference type="CDD" id="cd16917">
    <property type="entry name" value="HATPase_UhpB-NarQ-NarX-like"/>
    <property type="match status" value="1"/>
</dbReference>
<keyword evidence="3" id="KW-0902">Two-component regulatory system</keyword>
<feature type="domain" description="GAF" evidence="6">
    <location>
        <begin position="171"/>
        <end position="304"/>
    </location>
</feature>
<dbReference type="InterPro" id="IPR050482">
    <property type="entry name" value="Sensor_HK_TwoCompSys"/>
</dbReference>
<dbReference type="EMBL" id="WAAO01000001">
    <property type="protein sequence ID" value="KAB1866556.1"/>
    <property type="molecule type" value="Genomic_DNA"/>
</dbReference>
<dbReference type="Proteomes" id="UP000478836">
    <property type="component" value="Unassembled WGS sequence"/>
</dbReference>
<keyword evidence="8" id="KW-1185">Reference proteome</keyword>
<gene>
    <name evidence="7" type="ORF">F6A08_01655</name>
</gene>
<name>A0ABQ6V8J4_9MICO</name>
<dbReference type="SUPFAM" id="SSF55874">
    <property type="entry name" value="ATPase domain of HSP90 chaperone/DNA topoisomerase II/histidine kinase"/>
    <property type="match status" value="1"/>
</dbReference>
<dbReference type="InterPro" id="IPR036890">
    <property type="entry name" value="HATPase_C_sf"/>
</dbReference>
<keyword evidence="1" id="KW-0808">Transferase</keyword>
<evidence type="ECO:0000256" key="3">
    <source>
        <dbReference type="ARBA" id="ARBA00023012"/>
    </source>
</evidence>
<dbReference type="Pfam" id="PF02518">
    <property type="entry name" value="HATPase_c"/>
    <property type="match status" value="1"/>
</dbReference>
<reference evidence="8" key="1">
    <citation type="submission" date="2019-09" db="EMBL/GenBank/DDBJ databases">
        <title>Whole genome sequencing of Microbacterium maritypicum.</title>
        <authorList>
            <person name="Lenchi N."/>
        </authorList>
    </citation>
    <scope>NUCLEOTIDE SEQUENCE [LARGE SCALE GENOMIC DNA]</scope>
    <source>
        <strain evidence="8">G1</strain>
    </source>
</reference>
<evidence type="ECO:0000313" key="8">
    <source>
        <dbReference type="Proteomes" id="UP000478836"/>
    </source>
</evidence>
<evidence type="ECO:0000256" key="1">
    <source>
        <dbReference type="ARBA" id="ARBA00022679"/>
    </source>
</evidence>
<feature type="domain" description="Signal transduction histidine kinase subgroup 3 dimerisation and phosphoacceptor" evidence="5">
    <location>
        <begin position="323"/>
        <end position="383"/>
    </location>
</feature>
<dbReference type="PANTHER" id="PTHR24421:SF56">
    <property type="entry name" value="OXYGEN SENSOR HISTIDINE KINASE RESPONSE REGULATOR DOST"/>
    <property type="match status" value="1"/>
</dbReference>
<feature type="domain" description="Histidine kinase/HSP90-like ATPase" evidence="4">
    <location>
        <begin position="430"/>
        <end position="515"/>
    </location>
</feature>
<dbReference type="Pfam" id="PF13185">
    <property type="entry name" value="GAF_2"/>
    <property type="match status" value="1"/>
</dbReference>
<evidence type="ECO:0000256" key="2">
    <source>
        <dbReference type="ARBA" id="ARBA00022777"/>
    </source>
</evidence>
<dbReference type="Pfam" id="PF07730">
    <property type="entry name" value="HisKA_3"/>
    <property type="match status" value="1"/>
</dbReference>
<dbReference type="SUPFAM" id="SSF55781">
    <property type="entry name" value="GAF domain-like"/>
    <property type="match status" value="2"/>
</dbReference>
<sequence>MEKRRYSGDDVARLHAAAEGLLGELDLEKLLTRVVTAGSGLLRCRLAVLSVVDGHGRIERVIRAGDEGVEPADPAPSGAAAIGDRVATDAPGLVGGTQLHRDIRAGGEIHGVLSFIGPTAGRFTAEDLDVADAFAATAGIAWQNAVRHGQALRDARAATALNMLITPMISADDDEIFGVAARSAASIVPATFVSIVCPEGDGGLIVRGAVGRHANELLGVVYESEGTLAGRALASGLVAVAVGPHEFPTSSGALRLGHVAAIPLMDRGRALGVIHLGRDLRGPLFSHAELDSVTSFAAAAAEVIGRVRERASWRAVDTAVAEERSRIARDLHDTVIQRLFVTGLGLQAIGSANPLVDDAIEVQTNQIDAAIGDLRAAVSELATGVASGAPRDVRDSVVQELADLAASAGTAPRVVFAVPPNRALPPAIIDDILAVVREGAANILRHARSRWSEVTIEVDDAAATVVLEDDGVGIRANARRSGISNLEERALRHGGTFEVRRREGGGTRVRWRVPLGSAPA</sequence>
<organism evidence="7 8">
    <name type="scientific">Microbacterium algeriense</name>
    <dbReference type="NCBI Taxonomy" id="2615184"/>
    <lineage>
        <taxon>Bacteria</taxon>
        <taxon>Bacillati</taxon>
        <taxon>Actinomycetota</taxon>
        <taxon>Actinomycetes</taxon>
        <taxon>Micrococcales</taxon>
        <taxon>Microbacteriaceae</taxon>
        <taxon>Microbacterium</taxon>
    </lineage>
</organism>
<dbReference type="GeneID" id="77475130"/>
<dbReference type="InterPro" id="IPR011712">
    <property type="entry name" value="Sig_transdc_His_kin_sub3_dim/P"/>
</dbReference>
<dbReference type="InterPro" id="IPR003594">
    <property type="entry name" value="HATPase_dom"/>
</dbReference>
<evidence type="ECO:0000259" key="4">
    <source>
        <dbReference type="Pfam" id="PF02518"/>
    </source>
</evidence>
<evidence type="ECO:0000313" key="7">
    <source>
        <dbReference type="EMBL" id="KAB1866556.1"/>
    </source>
</evidence>
<comment type="caution">
    <text evidence="7">The sequence shown here is derived from an EMBL/GenBank/DDBJ whole genome shotgun (WGS) entry which is preliminary data.</text>
</comment>